<evidence type="ECO:0000256" key="13">
    <source>
        <dbReference type="PROSITE-ProRule" id="PRU10144"/>
    </source>
</evidence>
<dbReference type="Proteomes" id="UP000732399">
    <property type="component" value="Unassembled WGS sequence"/>
</dbReference>
<feature type="signal peptide" evidence="16">
    <location>
        <begin position="1"/>
        <end position="23"/>
    </location>
</feature>
<feature type="chain" id="PRO_5047308140" evidence="16">
    <location>
        <begin position="24"/>
        <end position="949"/>
    </location>
</feature>
<dbReference type="PROSITE" id="PS01156">
    <property type="entry name" value="TONB_DEPENDENT_REC_2"/>
    <property type="match status" value="1"/>
</dbReference>
<keyword evidence="11 12" id="KW-0998">Cell outer membrane</keyword>
<feature type="domain" description="TonB-dependent receptor plug" evidence="18">
    <location>
        <begin position="70"/>
        <end position="176"/>
    </location>
</feature>
<proteinExistence type="inferred from homology"/>
<dbReference type="Pfam" id="PF00593">
    <property type="entry name" value="TonB_dep_Rec_b-barrel"/>
    <property type="match status" value="1"/>
</dbReference>
<name>A0ABX1CKR8_9SPHN</name>
<comment type="caution">
    <text evidence="19">The sequence shown here is derived from an EMBL/GenBank/DDBJ whole genome shotgun (WGS) entry which is preliminary data.</text>
</comment>
<evidence type="ECO:0000256" key="11">
    <source>
        <dbReference type="ARBA" id="ARBA00023237"/>
    </source>
</evidence>
<organism evidence="19 20">
    <name type="scientific">Sphingomonas corticis</name>
    <dbReference type="NCBI Taxonomy" id="2722791"/>
    <lineage>
        <taxon>Bacteria</taxon>
        <taxon>Pseudomonadati</taxon>
        <taxon>Pseudomonadota</taxon>
        <taxon>Alphaproteobacteria</taxon>
        <taxon>Sphingomonadales</taxon>
        <taxon>Sphingomonadaceae</taxon>
        <taxon>Sphingomonas</taxon>
    </lineage>
</organism>
<evidence type="ECO:0000313" key="20">
    <source>
        <dbReference type="Proteomes" id="UP000732399"/>
    </source>
</evidence>
<comment type="similarity">
    <text evidence="12 14">Belongs to the TonB-dependent receptor family.</text>
</comment>
<sequence>MRKTLLLAASGLAAMALSTAAAAQNTAAPTAPSPASATDQAAVDGQTDDADAAASSDIVVTAQGRAQVLADVPVAISAVSAETLQNSGANDIRQLNQVAPSLLVTSTGSEANGSPRIRGIGTVGDNPGLESSVVVLIDGVYRSRAGIGLNELGEIDRVEVLRGPQGTLGGRNSSAGLLSIVSKKPAFTFGANGEVTYGNYDFWRLAAGVTGPITENVAFRLDGVYVKRDGFYNDRVNDTTVNDRDRFFGRAQLLFEPTDDISFRLIGDYTKRDESCCAATYVSSSMNEAIGNLNNPATPLATGLAGGNNIINVLRDLGQDLGAFNQKYSRDISVTPGRSYGGDMQDWGVSGQLDWDFGGVKLTSITAYRDYYNTQAGDVDYGTVDILYNADDGNNRRQFRTFTQELRLNGTAFDDKLDWLVGGFYMDEKFRGKSNLRFGSQYGRFAACRVVSGSLATLYSPTTPGCISPTGRAVIAGLVPGVPSPFGAAGGTVLAAFDTLESISDRGSTIDRYNQNSRSFAAFTHNIIHVTDTIDLTLGLRYTNERKRFSATFGNDNAACVANQQRLTPFLTNPGLAALAGGLIGLSCQGNSTLELNGVGISDTRSEDEFTGTAVASWKPIDDLLVYGSYSRGYKAGGFNFDRSALKAPTLSFASFGGGSAQAGAQALVGNLQFDAETVNAFEIGAKYATGPFSLSVAAFRQDFSNFQLNTFDGTVFIVENVNGCSSSLNGGDRDQNKFAAAPNFNAGAVASGQCPNGDVGHGVRSQGVELEATLVPIRDFRFTAGLTYADTKFRDQLVGDASGAPLNQALGKLPGQQLSLAPEIVVTTSAAWTPDLGSSGLSALFYVDSRLSGDYNTGSDLFPQKAQDGFALVNARVGIRGPDQRWAVEFWAQNVFNQDYAQVAFNSPFQEGAVSAAFQDPQYPGGRQIFSNFLAEPRTYGVTLRGRF</sequence>
<keyword evidence="6 16" id="KW-0732">Signal</keyword>
<dbReference type="PANTHER" id="PTHR32552">
    <property type="entry name" value="FERRICHROME IRON RECEPTOR-RELATED"/>
    <property type="match status" value="1"/>
</dbReference>
<evidence type="ECO:0000256" key="9">
    <source>
        <dbReference type="ARBA" id="ARBA00023077"/>
    </source>
</evidence>
<dbReference type="RefSeq" id="WP_168134067.1">
    <property type="nucleotide sequence ID" value="NZ_JAAVJH010000004.1"/>
</dbReference>
<evidence type="ECO:0000256" key="12">
    <source>
        <dbReference type="PROSITE-ProRule" id="PRU01360"/>
    </source>
</evidence>
<feature type="short sequence motif" description="TonB C-terminal box" evidence="13">
    <location>
        <begin position="932"/>
        <end position="949"/>
    </location>
</feature>
<evidence type="ECO:0000256" key="14">
    <source>
        <dbReference type="RuleBase" id="RU003357"/>
    </source>
</evidence>
<evidence type="ECO:0000256" key="15">
    <source>
        <dbReference type="SAM" id="MobiDB-lite"/>
    </source>
</evidence>
<reference evidence="19 20" key="1">
    <citation type="submission" date="2020-03" db="EMBL/GenBank/DDBJ databases">
        <authorList>
            <person name="Wang L."/>
            <person name="He N."/>
            <person name="Li Y."/>
            <person name="Fang Y."/>
            <person name="Zhang F."/>
        </authorList>
    </citation>
    <scope>NUCLEOTIDE SEQUENCE [LARGE SCALE GENOMIC DNA]</scope>
    <source>
        <strain evidence="19 20">36D10-4-7</strain>
    </source>
</reference>
<keyword evidence="4" id="KW-0410">Iron transport</keyword>
<dbReference type="InterPro" id="IPR036942">
    <property type="entry name" value="Beta-barrel_TonB_sf"/>
</dbReference>
<evidence type="ECO:0000256" key="7">
    <source>
        <dbReference type="ARBA" id="ARBA00023004"/>
    </source>
</evidence>
<dbReference type="PANTHER" id="PTHR32552:SF81">
    <property type="entry name" value="TONB-DEPENDENT OUTER MEMBRANE RECEPTOR"/>
    <property type="match status" value="1"/>
</dbReference>
<feature type="region of interest" description="Disordered" evidence="15">
    <location>
        <begin position="28"/>
        <end position="49"/>
    </location>
</feature>
<dbReference type="SUPFAM" id="SSF56935">
    <property type="entry name" value="Porins"/>
    <property type="match status" value="1"/>
</dbReference>
<keyword evidence="10 12" id="KW-0472">Membrane</keyword>
<dbReference type="InterPro" id="IPR037066">
    <property type="entry name" value="Plug_dom_sf"/>
</dbReference>
<dbReference type="InterPro" id="IPR039426">
    <property type="entry name" value="TonB-dep_rcpt-like"/>
</dbReference>
<gene>
    <name evidence="19" type="ORF">HBH26_07995</name>
</gene>
<dbReference type="InterPro" id="IPR012910">
    <property type="entry name" value="Plug_dom"/>
</dbReference>
<dbReference type="Gene3D" id="2.170.130.10">
    <property type="entry name" value="TonB-dependent receptor, plug domain"/>
    <property type="match status" value="1"/>
</dbReference>
<comment type="subcellular location">
    <subcellularLocation>
        <location evidence="1 12">Cell outer membrane</location>
        <topology evidence="1 12">Multi-pass membrane protein</topology>
    </subcellularLocation>
</comment>
<feature type="compositionally biased region" description="Low complexity" evidence="15">
    <location>
        <begin position="28"/>
        <end position="45"/>
    </location>
</feature>
<keyword evidence="2 12" id="KW-0813">Transport</keyword>
<evidence type="ECO:0000259" key="18">
    <source>
        <dbReference type="Pfam" id="PF07715"/>
    </source>
</evidence>
<dbReference type="InterPro" id="IPR010917">
    <property type="entry name" value="TonB_rcpt_CS"/>
</dbReference>
<keyword evidence="7" id="KW-0408">Iron</keyword>
<evidence type="ECO:0000256" key="16">
    <source>
        <dbReference type="SAM" id="SignalP"/>
    </source>
</evidence>
<evidence type="ECO:0000256" key="1">
    <source>
        <dbReference type="ARBA" id="ARBA00004571"/>
    </source>
</evidence>
<accession>A0ABX1CKR8</accession>
<keyword evidence="20" id="KW-1185">Reference proteome</keyword>
<evidence type="ECO:0000259" key="17">
    <source>
        <dbReference type="Pfam" id="PF00593"/>
    </source>
</evidence>
<evidence type="ECO:0000256" key="5">
    <source>
        <dbReference type="ARBA" id="ARBA00022692"/>
    </source>
</evidence>
<evidence type="ECO:0000256" key="2">
    <source>
        <dbReference type="ARBA" id="ARBA00022448"/>
    </source>
</evidence>
<dbReference type="PROSITE" id="PS52016">
    <property type="entry name" value="TONB_DEPENDENT_REC_3"/>
    <property type="match status" value="1"/>
</dbReference>
<evidence type="ECO:0000256" key="8">
    <source>
        <dbReference type="ARBA" id="ARBA00023065"/>
    </source>
</evidence>
<keyword evidence="9 14" id="KW-0798">TonB box</keyword>
<dbReference type="InterPro" id="IPR000531">
    <property type="entry name" value="Beta-barrel_TonB"/>
</dbReference>
<keyword evidence="5 12" id="KW-0812">Transmembrane</keyword>
<evidence type="ECO:0000313" key="19">
    <source>
        <dbReference type="EMBL" id="NJR78523.1"/>
    </source>
</evidence>
<evidence type="ECO:0000256" key="6">
    <source>
        <dbReference type="ARBA" id="ARBA00022729"/>
    </source>
</evidence>
<dbReference type="Pfam" id="PF07715">
    <property type="entry name" value="Plug"/>
    <property type="match status" value="1"/>
</dbReference>
<evidence type="ECO:0000256" key="3">
    <source>
        <dbReference type="ARBA" id="ARBA00022452"/>
    </source>
</evidence>
<dbReference type="Gene3D" id="2.40.170.20">
    <property type="entry name" value="TonB-dependent receptor, beta-barrel domain"/>
    <property type="match status" value="1"/>
</dbReference>
<evidence type="ECO:0000256" key="4">
    <source>
        <dbReference type="ARBA" id="ARBA00022496"/>
    </source>
</evidence>
<keyword evidence="3 12" id="KW-1134">Transmembrane beta strand</keyword>
<dbReference type="EMBL" id="JAAVJH010000004">
    <property type="protein sequence ID" value="NJR78523.1"/>
    <property type="molecule type" value="Genomic_DNA"/>
</dbReference>
<protein>
    <submittedName>
        <fullName evidence="19">TonB-dependent receptor</fullName>
    </submittedName>
</protein>
<keyword evidence="19" id="KW-0675">Receptor</keyword>
<keyword evidence="8" id="KW-0406">Ion transport</keyword>
<evidence type="ECO:0000256" key="10">
    <source>
        <dbReference type="ARBA" id="ARBA00023136"/>
    </source>
</evidence>
<feature type="domain" description="TonB-dependent receptor-like beta-barrel" evidence="17">
    <location>
        <begin position="391"/>
        <end position="896"/>
    </location>
</feature>